<dbReference type="PANTHER" id="PTHR43318">
    <property type="entry name" value="UDP-N-ACETYLGLUCOSAMINE 4,6-DEHYDRATASE"/>
    <property type="match status" value="1"/>
</dbReference>
<evidence type="ECO:0000259" key="3">
    <source>
        <dbReference type="Pfam" id="PF02719"/>
    </source>
</evidence>
<evidence type="ECO:0000313" key="5">
    <source>
        <dbReference type="Proteomes" id="UP001521931"/>
    </source>
</evidence>
<dbReference type="Pfam" id="PF13727">
    <property type="entry name" value="CoA_binding_3"/>
    <property type="match status" value="1"/>
</dbReference>
<dbReference type="EMBL" id="JAKRCV010000023">
    <property type="protein sequence ID" value="MCG7322026.1"/>
    <property type="molecule type" value="Genomic_DNA"/>
</dbReference>
<proteinExistence type="inferred from homology"/>
<dbReference type="InterPro" id="IPR003869">
    <property type="entry name" value="Polysac_CapD-like"/>
</dbReference>
<keyword evidence="2" id="KW-1133">Transmembrane helix</keyword>
<feature type="transmembrane region" description="Helical" evidence="2">
    <location>
        <begin position="48"/>
        <end position="68"/>
    </location>
</feature>
<keyword evidence="5" id="KW-1185">Reference proteome</keyword>
<dbReference type="Pfam" id="PF02719">
    <property type="entry name" value="Polysacc_synt_2"/>
    <property type="match status" value="1"/>
</dbReference>
<comment type="similarity">
    <text evidence="1">Belongs to the polysaccharide synthase family.</text>
</comment>
<dbReference type="InterPro" id="IPR036291">
    <property type="entry name" value="NAD(P)-bd_dom_sf"/>
</dbReference>
<accession>A0ABS9Q2C2</accession>
<organism evidence="4 5">
    <name type="scientific">Arsenicicoccus bolidensis</name>
    <dbReference type="NCBI Taxonomy" id="229480"/>
    <lineage>
        <taxon>Bacteria</taxon>
        <taxon>Bacillati</taxon>
        <taxon>Actinomycetota</taxon>
        <taxon>Actinomycetes</taxon>
        <taxon>Micrococcales</taxon>
        <taxon>Intrasporangiaceae</taxon>
        <taxon>Arsenicicoccus</taxon>
    </lineage>
</organism>
<dbReference type="Proteomes" id="UP001521931">
    <property type="component" value="Unassembled WGS sequence"/>
</dbReference>
<evidence type="ECO:0000313" key="4">
    <source>
        <dbReference type="EMBL" id="MCG7322026.1"/>
    </source>
</evidence>
<dbReference type="InterPro" id="IPR051203">
    <property type="entry name" value="Polysaccharide_Synthase-Rel"/>
</dbReference>
<keyword evidence="2" id="KW-0472">Membrane</keyword>
<feature type="transmembrane region" description="Helical" evidence="2">
    <location>
        <begin position="12"/>
        <end position="33"/>
    </location>
</feature>
<gene>
    <name evidence="4" type="ORF">MHL29_09015</name>
</gene>
<feature type="domain" description="Polysaccharide biosynthesis protein CapD-like" evidence="3">
    <location>
        <begin position="286"/>
        <end position="562"/>
    </location>
</feature>
<dbReference type="SUPFAM" id="SSF51735">
    <property type="entry name" value="NAD(P)-binding Rossmann-fold domains"/>
    <property type="match status" value="2"/>
</dbReference>
<feature type="transmembrane region" description="Helical" evidence="2">
    <location>
        <begin position="110"/>
        <end position="129"/>
    </location>
</feature>
<dbReference type="PANTHER" id="PTHR43318:SF1">
    <property type="entry name" value="POLYSACCHARIDE BIOSYNTHESIS PROTEIN EPSC-RELATED"/>
    <property type="match status" value="1"/>
</dbReference>
<evidence type="ECO:0000256" key="1">
    <source>
        <dbReference type="ARBA" id="ARBA00007430"/>
    </source>
</evidence>
<protein>
    <submittedName>
        <fullName evidence="4">Polysaccharide biosynthesis protein</fullName>
    </submittedName>
</protein>
<dbReference type="Gene3D" id="3.40.50.720">
    <property type="entry name" value="NAD(P)-binding Rossmann-like Domain"/>
    <property type="match status" value="2"/>
</dbReference>
<dbReference type="RefSeq" id="WP_239264001.1">
    <property type="nucleotide sequence ID" value="NZ_JAKRCV010000023.1"/>
</dbReference>
<dbReference type="CDD" id="cd05237">
    <property type="entry name" value="UDP_invert_4-6DH_SDR_e"/>
    <property type="match status" value="1"/>
</dbReference>
<keyword evidence="2" id="KW-0812">Transmembrane</keyword>
<reference evidence="4 5" key="1">
    <citation type="submission" date="2022-02" db="EMBL/GenBank/DDBJ databases">
        <title>Uncovering new skin microbiome diversity through culturing and metagenomics.</title>
        <authorList>
            <person name="Conlan S."/>
            <person name="Deming C."/>
            <person name="Nisc Comparative Sequencing Program N."/>
            <person name="Segre J.A."/>
        </authorList>
    </citation>
    <scope>NUCLEOTIDE SEQUENCE [LARGE SCALE GENOMIC DNA]</scope>
    <source>
        <strain evidence="4 5">ACRQZ</strain>
    </source>
</reference>
<sequence length="623" mass="67746">MLAPRRRDRFVRVTWCLIDASVWVVAIYAATWLRHAYELEPTFVRNTAIVAGAAALGHVVVSFATGPYRKGHVRGSFEEVLEVAATVAIVCSGLMAWAMTARPIVVPRTVPIMAALIASLAMMATRFVIRAARQRHWATLEGKERILVFGAGNGGRLLIRNLRHDPTSPYIPVALLDDDRGKRRRSFDGVRVRGGRDHIAKAAEAYDAEKMVIAIPSANADTIRELRQAAAEAGVKPLVVPTMSAMVGRTPTSHDIRDVNLEDLLGRRPVTLDQAAIASELDSRTVLVTGAGGSIGSELCRQIANFHPSKLVMLDRDESALQSVQLDLDGHGLLESDSIVLADIRDQEAMHRVFQQHRPDVVFHAAALKHLPLLERYPLEAWKTNVLGTLNVLRAAQGSGVGTFVNISTDKAADPVCVLGYSKRIAERLTADMARHASGRYLSVRFGNVLGSRGSVIPAFTRQITQGGPVTVTHRDVQRYFMLIPEACQLVMQAAVMGRPGEVMVLDMGTPVRIREIAETLIAMSGRDDIEVIYTGLRPGEKMSEDLFNAADQSRATSHQLVSSVDVPALDGNTVDGMPLTHERAADWMRACAREGAGPIDARFVLGGADAINAARLEQGRSS</sequence>
<comment type="caution">
    <text evidence="4">The sequence shown here is derived from an EMBL/GenBank/DDBJ whole genome shotgun (WGS) entry which is preliminary data.</text>
</comment>
<evidence type="ECO:0000256" key="2">
    <source>
        <dbReference type="SAM" id="Phobius"/>
    </source>
</evidence>
<name>A0ABS9Q2C2_9MICO</name>